<evidence type="ECO:0000313" key="2">
    <source>
        <dbReference type="EMBL" id="KAK0460125.1"/>
    </source>
</evidence>
<evidence type="ECO:0000256" key="1">
    <source>
        <dbReference type="SAM" id="MobiDB-lite"/>
    </source>
</evidence>
<sequence length="203" mass="22568">MVRLILDSTLGAYKALKYYTFHLKVERRIREDHMSLRDTFSTSFVQSTKRKVRPLKPVKLKGRSSEMMLMACSGMCQSYLEPANRCVCPCYQSTTDRMASSERESAAPGSQDENKSEIPIAKAAVPTNKASEEKAQSSTGSGPANGAAAPGTAPICWTAACGRFRFRIRGGGMGHVAHGIQRTHWRPRYRRWKPQTTHAETPT</sequence>
<comment type="caution">
    <text evidence="2">The sequence shown here is derived from an EMBL/GenBank/DDBJ whole genome shotgun (WGS) entry which is preliminary data.</text>
</comment>
<gene>
    <name evidence="2" type="ORF">EV420DRAFT_252845</name>
</gene>
<proteinExistence type="predicted"/>
<dbReference type="Proteomes" id="UP001175211">
    <property type="component" value="Unassembled WGS sequence"/>
</dbReference>
<organism evidence="2 3">
    <name type="scientific">Armillaria tabescens</name>
    <name type="common">Ringless honey mushroom</name>
    <name type="synonym">Agaricus tabescens</name>
    <dbReference type="NCBI Taxonomy" id="1929756"/>
    <lineage>
        <taxon>Eukaryota</taxon>
        <taxon>Fungi</taxon>
        <taxon>Dikarya</taxon>
        <taxon>Basidiomycota</taxon>
        <taxon>Agaricomycotina</taxon>
        <taxon>Agaricomycetes</taxon>
        <taxon>Agaricomycetidae</taxon>
        <taxon>Agaricales</taxon>
        <taxon>Marasmiineae</taxon>
        <taxon>Physalacriaceae</taxon>
        <taxon>Desarmillaria</taxon>
    </lineage>
</organism>
<feature type="compositionally biased region" description="Low complexity" evidence="1">
    <location>
        <begin position="137"/>
        <end position="149"/>
    </location>
</feature>
<accession>A0AA39KHG0</accession>
<feature type="region of interest" description="Disordered" evidence="1">
    <location>
        <begin position="101"/>
        <end position="149"/>
    </location>
</feature>
<keyword evidence="3" id="KW-1185">Reference proteome</keyword>
<dbReference type="RefSeq" id="XP_060332251.1">
    <property type="nucleotide sequence ID" value="XM_060481409.1"/>
</dbReference>
<reference evidence="2" key="1">
    <citation type="submission" date="2023-06" db="EMBL/GenBank/DDBJ databases">
        <authorList>
            <consortium name="Lawrence Berkeley National Laboratory"/>
            <person name="Ahrendt S."/>
            <person name="Sahu N."/>
            <person name="Indic B."/>
            <person name="Wong-Bajracharya J."/>
            <person name="Merenyi Z."/>
            <person name="Ke H.-M."/>
            <person name="Monk M."/>
            <person name="Kocsube S."/>
            <person name="Drula E."/>
            <person name="Lipzen A."/>
            <person name="Balint B."/>
            <person name="Henrissat B."/>
            <person name="Andreopoulos B."/>
            <person name="Martin F.M."/>
            <person name="Harder C.B."/>
            <person name="Rigling D."/>
            <person name="Ford K.L."/>
            <person name="Foster G.D."/>
            <person name="Pangilinan J."/>
            <person name="Papanicolaou A."/>
            <person name="Barry K."/>
            <person name="LaButti K."/>
            <person name="Viragh M."/>
            <person name="Koriabine M."/>
            <person name="Yan M."/>
            <person name="Riley R."/>
            <person name="Champramary S."/>
            <person name="Plett K.L."/>
            <person name="Tsai I.J."/>
            <person name="Slot J."/>
            <person name="Sipos G."/>
            <person name="Plett J."/>
            <person name="Nagy L.G."/>
            <person name="Grigoriev I.V."/>
        </authorList>
    </citation>
    <scope>NUCLEOTIDE SEQUENCE</scope>
    <source>
        <strain evidence="2">CCBAS 213</strain>
    </source>
</reference>
<dbReference type="GeneID" id="85364957"/>
<protein>
    <submittedName>
        <fullName evidence="2">Uncharacterized protein</fullName>
    </submittedName>
</protein>
<name>A0AA39KHG0_ARMTA</name>
<dbReference type="EMBL" id="JAUEPS010000013">
    <property type="protein sequence ID" value="KAK0460125.1"/>
    <property type="molecule type" value="Genomic_DNA"/>
</dbReference>
<dbReference type="AlphaFoldDB" id="A0AA39KHG0"/>
<evidence type="ECO:0000313" key="3">
    <source>
        <dbReference type="Proteomes" id="UP001175211"/>
    </source>
</evidence>